<dbReference type="Gene3D" id="3.40.50.1820">
    <property type="entry name" value="alpha/beta hydrolase"/>
    <property type="match status" value="1"/>
</dbReference>
<dbReference type="RefSeq" id="WP_115031525.1">
    <property type="nucleotide sequence ID" value="NZ_UFYA01000001.1"/>
</dbReference>
<evidence type="ECO:0000256" key="5">
    <source>
        <dbReference type="SAM" id="SignalP"/>
    </source>
</evidence>
<organism evidence="7 8">
    <name type="scientific">Dermatophilus congolensis</name>
    <dbReference type="NCBI Taxonomy" id="1863"/>
    <lineage>
        <taxon>Bacteria</taxon>
        <taxon>Bacillati</taxon>
        <taxon>Actinomycetota</taxon>
        <taxon>Actinomycetes</taxon>
        <taxon>Micrococcales</taxon>
        <taxon>Dermatophilaceae</taxon>
        <taxon>Dermatophilus</taxon>
    </lineage>
</organism>
<dbReference type="InterPro" id="IPR013595">
    <property type="entry name" value="Pept_S33_TAP-like_C"/>
</dbReference>
<feature type="domain" description="Peptidase S33 tripeptidyl aminopeptidase-like C-terminal" evidence="6">
    <location>
        <begin position="424"/>
        <end position="520"/>
    </location>
</feature>
<dbReference type="GO" id="GO:0004177">
    <property type="term" value="F:aminopeptidase activity"/>
    <property type="evidence" value="ECO:0007669"/>
    <property type="project" value="UniProtKB-KW"/>
</dbReference>
<keyword evidence="7" id="KW-0031">Aminopeptidase</keyword>
<dbReference type="AlphaFoldDB" id="A0AA46H143"/>
<dbReference type="InterPro" id="IPR029058">
    <property type="entry name" value="AB_hydrolase_fold"/>
</dbReference>
<dbReference type="Proteomes" id="UP000254118">
    <property type="component" value="Unassembled WGS sequence"/>
</dbReference>
<accession>A0AA46H143</accession>
<feature type="signal peptide" evidence="5">
    <location>
        <begin position="1"/>
        <end position="26"/>
    </location>
</feature>
<feature type="region of interest" description="Disordered" evidence="4">
    <location>
        <begin position="98"/>
        <end position="122"/>
    </location>
</feature>
<evidence type="ECO:0000256" key="4">
    <source>
        <dbReference type="SAM" id="MobiDB-lite"/>
    </source>
</evidence>
<feature type="compositionally biased region" description="Pro residues" evidence="4">
    <location>
        <begin position="372"/>
        <end position="384"/>
    </location>
</feature>
<dbReference type="EMBL" id="UFYA01000001">
    <property type="protein sequence ID" value="STD13363.1"/>
    <property type="molecule type" value="Genomic_DNA"/>
</dbReference>
<comment type="similarity">
    <text evidence="1">Belongs to the peptidase S33 family.</text>
</comment>
<comment type="caution">
    <text evidence="7">The sequence shown here is derived from an EMBL/GenBank/DDBJ whole genome shotgun (WGS) entry which is preliminary data.</text>
</comment>
<evidence type="ECO:0000256" key="3">
    <source>
        <dbReference type="ARBA" id="ARBA00022801"/>
    </source>
</evidence>
<dbReference type="PANTHER" id="PTHR43248">
    <property type="entry name" value="2-SUCCINYL-6-HYDROXY-2,4-CYCLOHEXADIENE-1-CARBOXYLATE SYNTHASE"/>
    <property type="match status" value="1"/>
</dbReference>
<evidence type="ECO:0000259" key="6">
    <source>
        <dbReference type="Pfam" id="PF08386"/>
    </source>
</evidence>
<reference evidence="7 8" key="1">
    <citation type="submission" date="2018-06" db="EMBL/GenBank/DDBJ databases">
        <authorList>
            <consortium name="Pathogen Informatics"/>
            <person name="Doyle S."/>
        </authorList>
    </citation>
    <scope>NUCLEOTIDE SEQUENCE [LARGE SCALE GENOMIC DNA]</scope>
    <source>
        <strain evidence="7 8">NCTC7915</strain>
    </source>
</reference>
<name>A0AA46H143_9MICO</name>
<dbReference type="InterPro" id="IPR051601">
    <property type="entry name" value="Serine_prot/Carboxylest_S33"/>
</dbReference>
<dbReference type="PANTHER" id="PTHR43248:SF29">
    <property type="entry name" value="TRIPEPTIDYL AMINOPEPTIDASE"/>
    <property type="match status" value="1"/>
</dbReference>
<sequence length="544" mass="59873">MPTPPKNHTTLTAALIATTLTTPILAPNSPPNHYTPTTAHPTTWNHYTTQQPNWNPNNCTPTTTQPTTNNLHIECANIHAPLDHTNLAKGPITIHLTRVRSTQPPPPPNHTRTPTELLNHPTPPKRTLIVNPGGPGAPAAWLAPALAAKHPNLLTTHDIIAIDPRGSDNSTPIHCPTIDDGYTELRNATPTQITDMQKAVRTTVHLCNQQQGHLLPHLSTTATAHDIDLTRRILNTPTIDFYGISAGTWLGATYARLHPLTTGRFILDGNTQFTTTWRNSFAQQPHGFQRRLEQQFLPWLARHHTTYHLGNTPHATKTTYTTIRTAIANGHIPNTTARAFDQQTITNLYSNEGFLNLAQQLTKLKQHTQKTPPTPIPSPPPHPTQRPATPEDTLYNAIQCNDTPHHDNENSYAHEGQTLGRAYPLIGWEWLTNPCAYWPTTPNPTPNTPLPPLLMIQAELDPATPLEGALAAHRAEPATRMIGIEDEGSHGTYLQGNPCATPLINTYLTTGKLPEADIVCPGTPLPNENRLYPVRGDLHNDLTP</sequence>
<protein>
    <submittedName>
        <fullName evidence="7">Tripeptidyl aminopeptidase</fullName>
        <ecNumber evidence="7">3.4.14.-</ecNumber>
    </submittedName>
</protein>
<dbReference type="SUPFAM" id="SSF53474">
    <property type="entry name" value="alpha/beta-Hydrolases"/>
    <property type="match status" value="1"/>
</dbReference>
<dbReference type="EC" id="3.4.14.-" evidence="7"/>
<feature type="region of interest" description="Disordered" evidence="4">
    <location>
        <begin position="365"/>
        <end position="390"/>
    </location>
</feature>
<evidence type="ECO:0000313" key="7">
    <source>
        <dbReference type="EMBL" id="STD13363.1"/>
    </source>
</evidence>
<keyword evidence="2 5" id="KW-0732">Signal</keyword>
<keyword evidence="3 7" id="KW-0378">Hydrolase</keyword>
<evidence type="ECO:0000313" key="8">
    <source>
        <dbReference type="Proteomes" id="UP000254118"/>
    </source>
</evidence>
<proteinExistence type="inferred from homology"/>
<keyword evidence="7" id="KW-0645">Protease</keyword>
<evidence type="ECO:0000256" key="2">
    <source>
        <dbReference type="ARBA" id="ARBA00022729"/>
    </source>
</evidence>
<dbReference type="Pfam" id="PF08386">
    <property type="entry name" value="Abhydrolase_4"/>
    <property type="match status" value="1"/>
</dbReference>
<gene>
    <name evidence="7" type="primary">tap_2</name>
    <name evidence="7" type="ORF">NCTC7915_01899</name>
</gene>
<feature type="chain" id="PRO_5041385770" evidence="5">
    <location>
        <begin position="27"/>
        <end position="544"/>
    </location>
</feature>
<evidence type="ECO:0000256" key="1">
    <source>
        <dbReference type="ARBA" id="ARBA00010088"/>
    </source>
</evidence>